<keyword evidence="1" id="KW-1133">Transmembrane helix</keyword>
<dbReference type="EMBL" id="CP041730">
    <property type="protein sequence ID" value="QDQ27885.1"/>
    <property type="molecule type" value="Genomic_DNA"/>
</dbReference>
<feature type="transmembrane region" description="Helical" evidence="1">
    <location>
        <begin position="71"/>
        <end position="91"/>
    </location>
</feature>
<keyword evidence="1" id="KW-0472">Membrane</keyword>
<protein>
    <recommendedName>
        <fullName evidence="4">MAPEG family protein</fullName>
    </recommendedName>
</protein>
<dbReference type="RefSeq" id="WP_144279272.1">
    <property type="nucleotide sequence ID" value="NZ_CP041730.1"/>
</dbReference>
<evidence type="ECO:0000313" key="3">
    <source>
        <dbReference type="Proteomes" id="UP000317550"/>
    </source>
</evidence>
<dbReference type="OrthoDB" id="9934242at2"/>
<name>A0A516SIB3_9NEIS</name>
<keyword evidence="1" id="KW-0812">Transmembrane</keyword>
<keyword evidence="3" id="KW-1185">Reference proteome</keyword>
<evidence type="ECO:0000256" key="1">
    <source>
        <dbReference type="SAM" id="Phobius"/>
    </source>
</evidence>
<gene>
    <name evidence="2" type="ORF">FNU76_16880</name>
</gene>
<dbReference type="AlphaFoldDB" id="A0A516SIB3"/>
<reference evidence="3" key="1">
    <citation type="submission" date="2019-07" db="EMBL/GenBank/DDBJ databases">
        <title>Chitinimonas sp. nov., isolated from Ny-Alesund, arctica soil.</title>
        <authorList>
            <person name="Xu Q."/>
            <person name="Peng F."/>
        </authorList>
    </citation>
    <scope>NUCLEOTIDE SEQUENCE [LARGE SCALE GENOMIC DNA]</scope>
    <source>
        <strain evidence="3">R3-44</strain>
    </source>
</reference>
<proteinExistence type="predicted"/>
<dbReference type="KEGG" id="cari:FNU76_16880"/>
<sequence length="93" mass="10126">MNRIIATYQSMRLADKLFVPVALLLAVLRLSDGVRHGQVWAFAAGIGFAAYAVGKFLQYHDAETRAAGGRAMTLQAAGIGLWLASMIWRFAVD</sequence>
<organism evidence="2 3">
    <name type="scientific">Chitinimonas arctica</name>
    <dbReference type="NCBI Taxonomy" id="2594795"/>
    <lineage>
        <taxon>Bacteria</taxon>
        <taxon>Pseudomonadati</taxon>
        <taxon>Pseudomonadota</taxon>
        <taxon>Betaproteobacteria</taxon>
        <taxon>Neisseriales</taxon>
        <taxon>Chitinibacteraceae</taxon>
        <taxon>Chitinimonas</taxon>
    </lineage>
</organism>
<dbReference type="Proteomes" id="UP000317550">
    <property type="component" value="Chromosome"/>
</dbReference>
<evidence type="ECO:0008006" key="4">
    <source>
        <dbReference type="Google" id="ProtNLM"/>
    </source>
</evidence>
<evidence type="ECO:0000313" key="2">
    <source>
        <dbReference type="EMBL" id="QDQ27885.1"/>
    </source>
</evidence>
<feature type="transmembrane region" description="Helical" evidence="1">
    <location>
        <begin position="39"/>
        <end position="59"/>
    </location>
</feature>
<accession>A0A516SIB3</accession>